<comment type="caution">
    <text evidence="2">The sequence shown here is derived from an EMBL/GenBank/DDBJ whole genome shotgun (WGS) entry which is preliminary data.</text>
</comment>
<dbReference type="Gene3D" id="3.30.450.20">
    <property type="entry name" value="PAS domain"/>
    <property type="match status" value="1"/>
</dbReference>
<dbReference type="InterPro" id="IPR029151">
    <property type="entry name" value="Sensor-like_sf"/>
</dbReference>
<reference evidence="2 3" key="1">
    <citation type="submission" date="2020-04" db="EMBL/GenBank/DDBJ databases">
        <title>Pseudoalteromonas caenipelagi sp. nov., isolated from a tidal flat.</title>
        <authorList>
            <person name="Park S."/>
            <person name="Yoon J.-H."/>
        </authorList>
    </citation>
    <scope>NUCLEOTIDE SEQUENCE [LARGE SCALE GENOMIC DNA]</scope>
    <source>
        <strain evidence="2 3">JBTF-M23</strain>
    </source>
</reference>
<dbReference type="AlphaFoldDB" id="A0A849V656"/>
<sequence>MRAASNNDVDPLDGTVKSQWIARLQTIFKSYIDNHSDILQLRYVGVANNGKEIVRVERRDGIVSIVDDSALQSKAQRAYFKVITKLHPGELYVSDLNLNREFGKLDFPYLPTLRVAMPVFDQTQKIFGFVIINIKAQVLLDEIQQDLSKELDLYLINERGDFKIHPNNAMTFGEDLGNSNAWDDLFEPLAADNGFSVAYDVSAG</sequence>
<dbReference type="Pfam" id="PF21623">
    <property type="entry name" value="HK_sensor_dom_bact"/>
    <property type="match status" value="1"/>
</dbReference>
<evidence type="ECO:0000259" key="1">
    <source>
        <dbReference type="Pfam" id="PF21623"/>
    </source>
</evidence>
<evidence type="ECO:0000313" key="2">
    <source>
        <dbReference type="EMBL" id="NOU48969.1"/>
    </source>
</evidence>
<keyword evidence="3" id="KW-1185">Reference proteome</keyword>
<dbReference type="EMBL" id="JABBPG010000001">
    <property type="protein sequence ID" value="NOU48969.1"/>
    <property type="molecule type" value="Genomic_DNA"/>
</dbReference>
<accession>A0A849V656</accession>
<feature type="domain" description="Histidine kinase VP0354-like sensor" evidence="1">
    <location>
        <begin position="23"/>
        <end position="179"/>
    </location>
</feature>
<dbReference type="SUPFAM" id="SSF103190">
    <property type="entry name" value="Sensory domain-like"/>
    <property type="match status" value="1"/>
</dbReference>
<proteinExistence type="predicted"/>
<name>A0A849V656_9GAMM</name>
<dbReference type="Proteomes" id="UP000586305">
    <property type="component" value="Unassembled WGS sequence"/>
</dbReference>
<dbReference type="InterPro" id="IPR048760">
    <property type="entry name" value="VP0354-like_sensor_dom"/>
</dbReference>
<protein>
    <recommendedName>
        <fullName evidence="1">Histidine kinase VP0354-like sensor domain-containing protein</fullName>
    </recommendedName>
</protein>
<evidence type="ECO:0000313" key="3">
    <source>
        <dbReference type="Proteomes" id="UP000586305"/>
    </source>
</evidence>
<organism evidence="2 3">
    <name type="scientific">Pseudoalteromonas caenipelagi</name>
    <dbReference type="NCBI Taxonomy" id="2726988"/>
    <lineage>
        <taxon>Bacteria</taxon>
        <taxon>Pseudomonadati</taxon>
        <taxon>Pseudomonadota</taxon>
        <taxon>Gammaproteobacteria</taxon>
        <taxon>Alteromonadales</taxon>
        <taxon>Pseudoalteromonadaceae</taxon>
        <taxon>Pseudoalteromonas</taxon>
    </lineage>
</organism>
<gene>
    <name evidence="2" type="ORF">HG263_00195</name>
</gene>
<dbReference type="RefSeq" id="WP_171624080.1">
    <property type="nucleotide sequence ID" value="NZ_JABBPG010000001.1"/>
</dbReference>